<dbReference type="Gene3D" id="3.40.1000.10">
    <property type="entry name" value="Mog1/PsbP, alpha/beta/alpha sandwich"/>
    <property type="match status" value="1"/>
</dbReference>
<name>A0A6J4VCR0_9BACT</name>
<sequence>MSQTIAGTRSWPVRMVPKDLGVALVVLAALALGGLLRWQVEGATTTFQDQGSPFRIDYPARWVSTGLPQGAILGVEDPRTDSAFKTTLTAESRELDPAGQPEVQGLVDRRVQQHSALTGYRLLTSREATVYGARGARLEYAYVAQPIDEPGRLALPVVVQAREYVVVTAERIFYLTLAAPQHEFADAAARFEGMIAKVNVQ</sequence>
<accession>A0A6J4VCR0</accession>
<organism evidence="1">
    <name type="scientific">uncultured Thermomicrobiales bacterium</name>
    <dbReference type="NCBI Taxonomy" id="1645740"/>
    <lineage>
        <taxon>Bacteria</taxon>
        <taxon>Pseudomonadati</taxon>
        <taxon>Thermomicrobiota</taxon>
        <taxon>Thermomicrobia</taxon>
        <taxon>Thermomicrobiales</taxon>
        <taxon>environmental samples</taxon>
    </lineage>
</organism>
<proteinExistence type="predicted"/>
<evidence type="ECO:0008006" key="2">
    <source>
        <dbReference type="Google" id="ProtNLM"/>
    </source>
</evidence>
<reference evidence="1" key="1">
    <citation type="submission" date="2020-02" db="EMBL/GenBank/DDBJ databases">
        <authorList>
            <person name="Meier V. D."/>
        </authorList>
    </citation>
    <scope>NUCLEOTIDE SEQUENCE</scope>
    <source>
        <strain evidence="1">AVDCRST_MAG88</strain>
    </source>
</reference>
<dbReference type="AlphaFoldDB" id="A0A6J4VCR0"/>
<gene>
    <name evidence="1" type="ORF">AVDCRST_MAG88-2578</name>
</gene>
<protein>
    <recommendedName>
        <fullName evidence="2">PsbP C-terminal domain-containing protein</fullName>
    </recommendedName>
</protein>
<dbReference type="EMBL" id="CADCWM010000637">
    <property type="protein sequence ID" value="CAA9573474.1"/>
    <property type="molecule type" value="Genomic_DNA"/>
</dbReference>
<evidence type="ECO:0000313" key="1">
    <source>
        <dbReference type="EMBL" id="CAA9573474.1"/>
    </source>
</evidence>